<reference evidence="3" key="1">
    <citation type="submission" date="2018-08" db="EMBL/GenBank/DDBJ databases">
        <authorList>
            <person name="Chevrot R."/>
        </authorList>
    </citation>
    <scope>NUCLEOTIDE SEQUENCE [LARGE SCALE GENOMIC DNA]</scope>
</reference>
<dbReference type="RefSeq" id="WP_138185970.1">
    <property type="nucleotide sequence ID" value="NZ_LS992241.1"/>
</dbReference>
<dbReference type="Proteomes" id="UP000304148">
    <property type="component" value="Chromosome"/>
</dbReference>
<evidence type="ECO:0000313" key="2">
    <source>
        <dbReference type="EMBL" id="SYX84004.1"/>
    </source>
</evidence>
<organism evidence="2 3">
    <name type="scientific">Paenibacillus alvei</name>
    <name type="common">Bacillus alvei</name>
    <dbReference type="NCBI Taxonomy" id="44250"/>
    <lineage>
        <taxon>Bacteria</taxon>
        <taxon>Bacillati</taxon>
        <taxon>Bacillota</taxon>
        <taxon>Bacilli</taxon>
        <taxon>Bacillales</taxon>
        <taxon>Paenibacillaceae</taxon>
        <taxon>Paenibacillus</taxon>
    </lineage>
</organism>
<evidence type="ECO:0000259" key="1">
    <source>
        <dbReference type="Pfam" id="PF04717"/>
    </source>
</evidence>
<feature type="domain" description="Gp5/Type VI secretion system Vgr protein OB-fold" evidence="1">
    <location>
        <begin position="13"/>
        <end position="87"/>
    </location>
</feature>
<sequence>MSKDATPRFYGKYRGTVINNVDPEQRGRLMVQVTGTTNIMPSTWAMPCLPVAGAQMGFHVVPPIGSGVWVEYEQGDLDYPIWSGSWWGSVAEVPPLALAGLPTMPNILLQTSGQNFMVISDLPGGPGITLKVNSGAMIIINDEGIALSNGKGATFSMIGPTVSINGTALTIT</sequence>
<proteinExistence type="predicted"/>
<protein>
    <recommendedName>
        <fullName evidence="1">Gp5/Type VI secretion system Vgr protein OB-fold domain-containing protein</fullName>
    </recommendedName>
</protein>
<gene>
    <name evidence="2" type="ORF">PBLR_12426</name>
</gene>
<name>A0A383RBX0_PAEAL</name>
<dbReference type="Pfam" id="PF04717">
    <property type="entry name" value="Phage_base_V"/>
    <property type="match status" value="1"/>
</dbReference>
<dbReference type="InterPro" id="IPR037026">
    <property type="entry name" value="Vgr_OB-fold_dom_sf"/>
</dbReference>
<dbReference type="InterPro" id="IPR006531">
    <property type="entry name" value="Gp5/Vgr_OB"/>
</dbReference>
<dbReference type="Gene3D" id="2.40.50.230">
    <property type="entry name" value="Gp5 N-terminal domain"/>
    <property type="match status" value="1"/>
</dbReference>
<dbReference type="AlphaFoldDB" id="A0A383RBX0"/>
<evidence type="ECO:0000313" key="3">
    <source>
        <dbReference type="Proteomes" id="UP000304148"/>
    </source>
</evidence>
<accession>A0A383RBX0</accession>
<dbReference type="SUPFAM" id="SSF69255">
    <property type="entry name" value="gp5 N-terminal domain-like"/>
    <property type="match status" value="1"/>
</dbReference>
<dbReference type="EMBL" id="LS992241">
    <property type="protein sequence ID" value="SYX84004.1"/>
    <property type="molecule type" value="Genomic_DNA"/>
</dbReference>